<proteinExistence type="predicted"/>
<feature type="transmembrane region" description="Helical" evidence="1">
    <location>
        <begin position="58"/>
        <end position="79"/>
    </location>
</feature>
<reference evidence="2" key="1">
    <citation type="submission" date="2018-05" db="EMBL/GenBank/DDBJ databases">
        <authorList>
            <person name="Lanie J.A."/>
            <person name="Ng W.-L."/>
            <person name="Kazmierczak K.M."/>
            <person name="Andrzejewski T.M."/>
            <person name="Davidsen T.M."/>
            <person name="Wayne K.J."/>
            <person name="Tettelin H."/>
            <person name="Glass J.I."/>
            <person name="Rusch D."/>
            <person name="Podicherti R."/>
            <person name="Tsui H.-C.T."/>
            <person name="Winkler M.E."/>
        </authorList>
    </citation>
    <scope>NUCLEOTIDE SEQUENCE</scope>
</reference>
<keyword evidence="1" id="KW-0812">Transmembrane</keyword>
<feature type="transmembrane region" description="Helical" evidence="1">
    <location>
        <begin position="122"/>
        <end position="142"/>
    </location>
</feature>
<gene>
    <name evidence="2" type="ORF">METZ01_LOCUS348097</name>
</gene>
<feature type="transmembrane region" description="Helical" evidence="1">
    <location>
        <begin position="172"/>
        <end position="197"/>
    </location>
</feature>
<name>A0A382RC06_9ZZZZ</name>
<feature type="transmembrane region" description="Helical" evidence="1">
    <location>
        <begin position="217"/>
        <end position="237"/>
    </location>
</feature>
<keyword evidence="1" id="KW-0472">Membrane</keyword>
<sequence length="252" mass="28018">GGPLVPKMKFLPADRMVQTLQLIGGGLMMMLAVLTYLVTPADGTFWNGFALWMGFDALGQILHLLIVIAALGAGFFGIFRRDARGLLVSYVLFIIISLRFAASKDTFDTGMLAEVGEFWTKQLIVLYAVSLVMYMEVTNGIIRFSMLDTSIRTGEVYVMNVKKVLSRYHISLIVTPIIAAFVASCTLLINVIIPWFFEFFDKETSVRLSQSVELTSVYGVALGTMFVFVLVATLFAANIPLRIQQWREAADD</sequence>
<keyword evidence="1" id="KW-1133">Transmembrane helix</keyword>
<dbReference type="AlphaFoldDB" id="A0A382RC06"/>
<evidence type="ECO:0000313" key="2">
    <source>
        <dbReference type="EMBL" id="SVC95243.1"/>
    </source>
</evidence>
<accession>A0A382RC06</accession>
<feature type="non-terminal residue" evidence="2">
    <location>
        <position position="1"/>
    </location>
</feature>
<feature type="transmembrane region" description="Helical" evidence="1">
    <location>
        <begin position="20"/>
        <end position="38"/>
    </location>
</feature>
<evidence type="ECO:0000256" key="1">
    <source>
        <dbReference type="SAM" id="Phobius"/>
    </source>
</evidence>
<organism evidence="2">
    <name type="scientific">marine metagenome</name>
    <dbReference type="NCBI Taxonomy" id="408172"/>
    <lineage>
        <taxon>unclassified sequences</taxon>
        <taxon>metagenomes</taxon>
        <taxon>ecological metagenomes</taxon>
    </lineage>
</organism>
<protein>
    <submittedName>
        <fullName evidence="2">Uncharacterized protein</fullName>
    </submittedName>
</protein>
<feature type="transmembrane region" description="Helical" evidence="1">
    <location>
        <begin position="86"/>
        <end position="102"/>
    </location>
</feature>
<dbReference type="EMBL" id="UINC01120634">
    <property type="protein sequence ID" value="SVC95243.1"/>
    <property type="molecule type" value="Genomic_DNA"/>
</dbReference>